<dbReference type="InterPro" id="IPR000182">
    <property type="entry name" value="GNAT_dom"/>
</dbReference>
<keyword evidence="5" id="KW-1185">Reference proteome</keyword>
<keyword evidence="1" id="KW-0808">Transferase</keyword>
<evidence type="ECO:0000256" key="1">
    <source>
        <dbReference type="ARBA" id="ARBA00022679"/>
    </source>
</evidence>
<organism evidence="4 5">
    <name type="scientific">Photorhabdus akhurstii</name>
    <dbReference type="NCBI Taxonomy" id="171438"/>
    <lineage>
        <taxon>Bacteria</taxon>
        <taxon>Pseudomonadati</taxon>
        <taxon>Pseudomonadota</taxon>
        <taxon>Gammaproteobacteria</taxon>
        <taxon>Enterobacterales</taxon>
        <taxon>Morganellaceae</taxon>
        <taxon>Photorhabdus</taxon>
    </lineage>
</organism>
<dbReference type="EMBL" id="CP020335">
    <property type="protein sequence ID" value="QXF35487.1"/>
    <property type="molecule type" value="Genomic_DNA"/>
</dbReference>
<dbReference type="PROSITE" id="PS51186">
    <property type="entry name" value="GNAT"/>
    <property type="match status" value="1"/>
</dbReference>
<dbReference type="SUPFAM" id="SSF55729">
    <property type="entry name" value="Acyl-CoA N-acyltransferases (Nat)"/>
    <property type="match status" value="1"/>
</dbReference>
<dbReference type="PANTHER" id="PTHR43800">
    <property type="entry name" value="PEPTIDYL-LYSINE N-ACETYLTRANSFERASE YJAB"/>
    <property type="match status" value="1"/>
</dbReference>
<accession>A0ABX8LY94</accession>
<sequence>MIMTLQSIKNVVLTELNGDAEEIRRVVDIWYLASIKCHHFVSESFWHSCKEDMMNIYIPGAETVVAKYNDEIVGFISLVDNILASIFVHPDFQGKGIGKKLLFDAFGKRSDLVLNVYSKNKLARDFYKMNGFVEEKEGVDEHTGELEITMKWNG</sequence>
<dbReference type="Proteomes" id="UP000693715">
    <property type="component" value="Chromosome"/>
</dbReference>
<dbReference type="Gene3D" id="3.40.630.30">
    <property type="match status" value="1"/>
</dbReference>
<dbReference type="InterPro" id="IPR016181">
    <property type="entry name" value="Acyl_CoA_acyltransferase"/>
</dbReference>
<evidence type="ECO:0000259" key="3">
    <source>
        <dbReference type="PROSITE" id="PS51186"/>
    </source>
</evidence>
<reference evidence="4 5" key="1">
    <citation type="submission" date="2017-03" db="EMBL/GenBank/DDBJ databases">
        <title>Genome comparison of Photorhabdus luminescens strain 0813-124 phase variants.</title>
        <authorList>
            <person name="Chien C.-C."/>
            <person name="Chen W.-J."/>
            <person name="Shih M.-C."/>
            <person name="Hsieh F.-C."/>
        </authorList>
    </citation>
    <scope>NUCLEOTIDE SEQUENCE [LARGE SCALE GENOMIC DNA]</scope>
    <source>
        <strain evidence="4 5">0813-124 phase II</strain>
    </source>
</reference>
<dbReference type="PANTHER" id="PTHR43800:SF1">
    <property type="entry name" value="PEPTIDYL-LYSINE N-ACETYLTRANSFERASE YJAB"/>
    <property type="match status" value="1"/>
</dbReference>
<evidence type="ECO:0000256" key="2">
    <source>
        <dbReference type="ARBA" id="ARBA00023315"/>
    </source>
</evidence>
<feature type="domain" description="N-acetyltransferase" evidence="3">
    <location>
        <begin position="11"/>
        <end position="154"/>
    </location>
</feature>
<dbReference type="Pfam" id="PF13673">
    <property type="entry name" value="Acetyltransf_10"/>
    <property type="match status" value="1"/>
</dbReference>
<proteinExistence type="predicted"/>
<name>A0ABX8LY94_9GAMM</name>
<evidence type="ECO:0000313" key="5">
    <source>
        <dbReference type="Proteomes" id="UP000693715"/>
    </source>
</evidence>
<evidence type="ECO:0000313" key="4">
    <source>
        <dbReference type="EMBL" id="QXF35487.1"/>
    </source>
</evidence>
<keyword evidence="2" id="KW-0012">Acyltransferase</keyword>
<protein>
    <recommendedName>
        <fullName evidence="3">N-acetyltransferase domain-containing protein</fullName>
    </recommendedName>
</protein>
<gene>
    <name evidence="4" type="ORF">B0X70_21575</name>
</gene>
<dbReference type="CDD" id="cd04301">
    <property type="entry name" value="NAT_SF"/>
    <property type="match status" value="1"/>
</dbReference>